<dbReference type="Proteomes" id="UP000033187">
    <property type="component" value="Chromosome 1"/>
</dbReference>
<protein>
    <recommendedName>
        <fullName evidence="4">SGNH hydrolase-type esterase domain-containing protein</fullName>
    </recommendedName>
</protein>
<dbReference type="InterPro" id="IPR037460">
    <property type="entry name" value="SEST-like"/>
</dbReference>
<evidence type="ECO:0008006" key="4">
    <source>
        <dbReference type="Google" id="ProtNLM"/>
    </source>
</evidence>
<dbReference type="SUPFAM" id="SSF52266">
    <property type="entry name" value="SGNH hydrolase"/>
    <property type="match status" value="1"/>
</dbReference>
<dbReference type="InterPro" id="IPR036514">
    <property type="entry name" value="SGNH_hydro_sf"/>
</dbReference>
<feature type="chain" id="PRO_5002306400" description="SGNH hydrolase-type esterase domain-containing protein" evidence="1">
    <location>
        <begin position="27"/>
        <end position="671"/>
    </location>
</feature>
<dbReference type="PANTHER" id="PTHR37981:SF1">
    <property type="entry name" value="SGNH HYDROLASE-TYPE ESTERASE DOMAIN-CONTAINING PROTEIN"/>
    <property type="match status" value="1"/>
</dbReference>
<dbReference type="GO" id="GO:0006629">
    <property type="term" value="P:lipid metabolic process"/>
    <property type="evidence" value="ECO:0007669"/>
    <property type="project" value="TreeGrafter"/>
</dbReference>
<accession>A0A0D6JGU2</accession>
<proteinExistence type="predicted"/>
<dbReference type="KEGG" id="fil:BN1229_v1_3300"/>
<evidence type="ECO:0000313" key="3">
    <source>
        <dbReference type="Proteomes" id="UP000033187"/>
    </source>
</evidence>
<keyword evidence="3" id="KW-1185">Reference proteome</keyword>
<feature type="signal peptide" evidence="1">
    <location>
        <begin position="1"/>
        <end position="26"/>
    </location>
</feature>
<dbReference type="KEGG" id="fiy:BN1229_v1_2621"/>
<evidence type="ECO:0000256" key="1">
    <source>
        <dbReference type="SAM" id="SignalP"/>
    </source>
</evidence>
<dbReference type="OrthoDB" id="7583701at2"/>
<evidence type="ECO:0000313" key="2">
    <source>
        <dbReference type="EMBL" id="CPR20466.1"/>
    </source>
</evidence>
<name>A0A0D6JGU2_9HYPH</name>
<dbReference type="PANTHER" id="PTHR37981">
    <property type="entry name" value="LIPASE 2"/>
    <property type="match status" value="1"/>
</dbReference>
<sequence>MLLTRILRYPFLLLSALLLSAHVVEAQTFDVAPDVTQAPLPAIEQPEGFTGLPPAAMPDLPAIEWRVANPFRFFSNPRDTEVHRATWLALSPAERRTPVLSAERALSSRHEDGWAATMVDDVCWDTKRNRYRCPGKKEAYATPTSHTIIASLKNIPEAGLVDCTWLTAPHGGDRLRGDAITAPCHRPVELSIPYPAGATIEVEIGSRRIATTDASVTDLFIVGMGDSFAAGDGNPDIPVEFSRERSADYGSDGEFSLAGFPARVGNWNEIGDKAFIKGNARWLDQACHRSLYSHQARAALQLAIEEPHRAVTYVGLACSGAETIFGLFLRYKGNEWVENPPELSQISAAAEVMCGKHDAEPHDLPEAYHMRGRLKELEGGLVLRKCDAQFSRKIDLLFLSVGGNDIGFARLLANAILANESLLRKLSGWIGGVYGTAEATIALRALDDRYKSLNRALHNILHIPWDESDRIILTAYPGLALMGDGSAVCPDGRAGMEIVSDFALSSARAREGIWIADKLHHVMEDSARRYGWSFAQRHRAAFIGRGICAGFTQSAFSIADDLRLPRKVENKWVPYNPADYRSYASRQRWFRTPNDAFLTGNFHVTPSLLQKVLKFDTFSWFQLLLASTYSGAFHPTAEGQAAMADSLLEIARPVLDRYHRRNHRADLSAPL</sequence>
<gene>
    <name evidence="2" type="ORF">YBN1229_v1_2621</name>
</gene>
<dbReference type="RefSeq" id="WP_052743902.1">
    <property type="nucleotide sequence ID" value="NZ_LN829118.1"/>
</dbReference>
<dbReference type="EMBL" id="LN829119">
    <property type="protein sequence ID" value="CPR20466.1"/>
    <property type="molecule type" value="Genomic_DNA"/>
</dbReference>
<organism evidence="2 3">
    <name type="scientific">Candidatus Filomicrobium marinum</name>
    <dbReference type="NCBI Taxonomy" id="1608628"/>
    <lineage>
        <taxon>Bacteria</taxon>
        <taxon>Pseudomonadati</taxon>
        <taxon>Pseudomonadota</taxon>
        <taxon>Alphaproteobacteria</taxon>
        <taxon>Hyphomicrobiales</taxon>
        <taxon>Hyphomicrobiaceae</taxon>
        <taxon>Filomicrobium</taxon>
    </lineage>
</organism>
<dbReference type="Gene3D" id="3.40.50.1110">
    <property type="entry name" value="SGNH hydrolase"/>
    <property type="match status" value="1"/>
</dbReference>
<dbReference type="AlphaFoldDB" id="A0A0D6JGU2"/>
<dbReference type="GO" id="GO:0016788">
    <property type="term" value="F:hydrolase activity, acting on ester bonds"/>
    <property type="evidence" value="ECO:0007669"/>
    <property type="project" value="InterPro"/>
</dbReference>
<reference evidence="3" key="1">
    <citation type="submission" date="2015-02" db="EMBL/GenBank/DDBJ databases">
        <authorList>
            <person name="Chooi Y.-H."/>
        </authorList>
    </citation>
    <scope>NUCLEOTIDE SEQUENCE [LARGE SCALE GENOMIC DNA]</scope>
    <source>
        <strain evidence="3">strain Y</strain>
    </source>
</reference>
<keyword evidence="1" id="KW-0732">Signal</keyword>